<protein>
    <submittedName>
        <fullName evidence="1">Uncharacterized protein</fullName>
    </submittedName>
</protein>
<proteinExistence type="predicted"/>
<dbReference type="EMBL" id="JAAECE010000008">
    <property type="protein sequence ID" value="KAF1797948.1"/>
    <property type="molecule type" value="Genomic_DNA"/>
</dbReference>
<comment type="caution">
    <text evidence="1">The sequence shown here is derived from an EMBL/GenBank/DDBJ whole genome shotgun (WGS) entry which is preliminary data.</text>
</comment>
<dbReference type="Proteomes" id="UP000469890">
    <property type="component" value="Unassembled WGS sequence"/>
</dbReference>
<organism evidence="1 2">
    <name type="scientific">Mucor circinelloides f. lusitanicus</name>
    <name type="common">Mucor racemosus var. lusitanicus</name>
    <dbReference type="NCBI Taxonomy" id="29924"/>
    <lineage>
        <taxon>Eukaryota</taxon>
        <taxon>Fungi</taxon>
        <taxon>Fungi incertae sedis</taxon>
        <taxon>Mucoromycota</taxon>
        <taxon>Mucoromycotina</taxon>
        <taxon>Mucoromycetes</taxon>
        <taxon>Mucorales</taxon>
        <taxon>Mucorineae</taxon>
        <taxon>Mucoraceae</taxon>
        <taxon>Mucor</taxon>
    </lineage>
</organism>
<evidence type="ECO:0000313" key="2">
    <source>
        <dbReference type="Proteomes" id="UP000469890"/>
    </source>
</evidence>
<accession>A0A8H4B927</accession>
<evidence type="ECO:0000313" key="1">
    <source>
        <dbReference type="EMBL" id="KAF1797948.1"/>
    </source>
</evidence>
<name>A0A8H4B927_MUCCL</name>
<dbReference type="AlphaFoldDB" id="A0A8H4B927"/>
<reference evidence="1 2" key="1">
    <citation type="submission" date="2019-09" db="EMBL/GenBank/DDBJ databases">
        <authorList>
            <consortium name="DOE Joint Genome Institute"/>
            <person name="Mondo S.J."/>
            <person name="Navarro-Mendoza M.I."/>
            <person name="Perez-Arques C."/>
            <person name="Panchal S."/>
            <person name="Nicolas F.E."/>
            <person name="Ganguly P."/>
            <person name="Pangilinan J."/>
            <person name="Grigoriev I."/>
            <person name="Heitman J."/>
            <person name="Sanya K."/>
            <person name="Garre V."/>
        </authorList>
    </citation>
    <scope>NUCLEOTIDE SEQUENCE [LARGE SCALE GENOMIC DNA]</scope>
    <source>
        <strain evidence="1 2">MU402</strain>
    </source>
</reference>
<sequence length="233" mass="26686">METYAFVKIANLPAYEKALIKSSTINEAITKLGITLGATIKLEAVTINTISMSREWSKRKSNSMETMYEIGPDHEPRSIYAVYQLHCPVLSSNSTYSIRTQCKEIIRHVAHKKPFDKHTPFTTTTFVFYACVSKEKKGGNMPCPKQFLVTEPHVELDRLQCDLNSWQCLHAESTRTRNKTAYVRLLDIAQQQLRPYNHDTIYNCAYLNAPKQRLCTKRRQQSEQAHQGIGINA</sequence>
<gene>
    <name evidence="1" type="ORF">FB192DRAFT_1461773</name>
</gene>